<name>X0TR13_9ZZZZ</name>
<proteinExistence type="predicted"/>
<dbReference type="EMBL" id="BARS01015368">
    <property type="protein sequence ID" value="GAF89661.1"/>
    <property type="molecule type" value="Genomic_DNA"/>
</dbReference>
<sequence length="31" mass="3774">MKDRDFWDKVTRPIDPDPDFITFPLPNVEIR</sequence>
<protein>
    <submittedName>
        <fullName evidence="1">Uncharacterized protein</fullName>
    </submittedName>
</protein>
<gene>
    <name evidence="1" type="ORF">S01H1_25437</name>
</gene>
<evidence type="ECO:0000313" key="1">
    <source>
        <dbReference type="EMBL" id="GAF89661.1"/>
    </source>
</evidence>
<accession>X0TR13</accession>
<organism evidence="1">
    <name type="scientific">marine sediment metagenome</name>
    <dbReference type="NCBI Taxonomy" id="412755"/>
    <lineage>
        <taxon>unclassified sequences</taxon>
        <taxon>metagenomes</taxon>
        <taxon>ecological metagenomes</taxon>
    </lineage>
</organism>
<reference evidence="1" key="1">
    <citation type="journal article" date="2014" name="Front. Microbiol.">
        <title>High frequency of phylogenetically diverse reductive dehalogenase-homologous genes in deep subseafloor sedimentary metagenomes.</title>
        <authorList>
            <person name="Kawai M."/>
            <person name="Futagami T."/>
            <person name="Toyoda A."/>
            <person name="Takaki Y."/>
            <person name="Nishi S."/>
            <person name="Hori S."/>
            <person name="Arai W."/>
            <person name="Tsubouchi T."/>
            <person name="Morono Y."/>
            <person name="Uchiyama I."/>
            <person name="Ito T."/>
            <person name="Fujiyama A."/>
            <person name="Inagaki F."/>
            <person name="Takami H."/>
        </authorList>
    </citation>
    <scope>NUCLEOTIDE SEQUENCE</scope>
    <source>
        <strain evidence="1">Expedition CK06-06</strain>
    </source>
</reference>
<feature type="non-terminal residue" evidence="1">
    <location>
        <position position="31"/>
    </location>
</feature>
<dbReference type="AlphaFoldDB" id="X0TR13"/>
<comment type="caution">
    <text evidence="1">The sequence shown here is derived from an EMBL/GenBank/DDBJ whole genome shotgun (WGS) entry which is preliminary data.</text>
</comment>